<keyword evidence="4 7" id="KW-0689">Ribosomal protein</keyword>
<dbReference type="InterPro" id="IPR020594">
    <property type="entry name" value="Ribosomal_bL9_bac/chp"/>
</dbReference>
<keyword evidence="2 7" id="KW-0699">rRNA-binding</keyword>
<dbReference type="RefSeq" id="WP_406786790.1">
    <property type="nucleotide sequence ID" value="NZ_JBJIAA010000005.1"/>
</dbReference>
<name>A0ABW8TCI0_9CLOT</name>
<dbReference type="Pfam" id="PF03948">
    <property type="entry name" value="Ribosomal_L9_C"/>
    <property type="match status" value="1"/>
</dbReference>
<dbReference type="NCBIfam" id="TIGR00158">
    <property type="entry name" value="L9"/>
    <property type="match status" value="1"/>
</dbReference>
<protein>
    <recommendedName>
        <fullName evidence="6 7">Large ribosomal subunit protein bL9</fullName>
    </recommendedName>
</protein>
<accession>A0ABW8TCI0</accession>
<comment type="caution">
    <text evidence="9">The sequence shown here is derived from an EMBL/GenBank/DDBJ whole genome shotgun (WGS) entry which is preliminary data.</text>
</comment>
<dbReference type="GO" id="GO:0005840">
    <property type="term" value="C:ribosome"/>
    <property type="evidence" value="ECO:0007669"/>
    <property type="project" value="UniProtKB-KW"/>
</dbReference>
<comment type="similarity">
    <text evidence="1 7">Belongs to the bacterial ribosomal protein bL9 family.</text>
</comment>
<dbReference type="InterPro" id="IPR036935">
    <property type="entry name" value="Ribosomal_bL9_N_sf"/>
</dbReference>
<evidence type="ECO:0000256" key="6">
    <source>
        <dbReference type="ARBA" id="ARBA00035292"/>
    </source>
</evidence>
<proteinExistence type="inferred from homology"/>
<evidence type="ECO:0000256" key="7">
    <source>
        <dbReference type="HAMAP-Rule" id="MF_00503"/>
    </source>
</evidence>
<keyword evidence="10" id="KW-1185">Reference proteome</keyword>
<evidence type="ECO:0000256" key="5">
    <source>
        <dbReference type="ARBA" id="ARBA00023274"/>
    </source>
</evidence>
<sequence>MKVILLKDIKGSGKKGDVIEASDGYARNFLLPKNLAKEANASNVHTLNLQKEAERRKKVAETEAAQKLADELKGKVVKISAKAGSNGRLFGAITSKEIAAQIKSQLKTDVDKKKINTETIRQLGNYEIELKLYPEISTKIVVAISEAK</sequence>
<dbReference type="Pfam" id="PF01281">
    <property type="entry name" value="Ribosomal_L9_N"/>
    <property type="match status" value="1"/>
</dbReference>
<dbReference type="SUPFAM" id="SSF55653">
    <property type="entry name" value="Ribosomal protein L9 C-domain"/>
    <property type="match status" value="1"/>
</dbReference>
<evidence type="ECO:0000313" key="9">
    <source>
        <dbReference type="EMBL" id="MFL0250120.1"/>
    </source>
</evidence>
<reference evidence="9 10" key="1">
    <citation type="submission" date="2024-11" db="EMBL/GenBank/DDBJ databases">
        <authorList>
            <person name="Heng Y.C."/>
            <person name="Lim A.C.H."/>
            <person name="Lee J.K.Y."/>
            <person name="Kittelmann S."/>
        </authorList>
    </citation>
    <scope>NUCLEOTIDE SEQUENCE [LARGE SCALE GENOMIC DNA]</scope>
    <source>
        <strain evidence="9 10">WILCCON 0114</strain>
    </source>
</reference>
<dbReference type="EMBL" id="JBJIAA010000005">
    <property type="protein sequence ID" value="MFL0250120.1"/>
    <property type="molecule type" value="Genomic_DNA"/>
</dbReference>
<keyword evidence="3 7" id="KW-0694">RNA-binding</keyword>
<dbReference type="InterPro" id="IPR020069">
    <property type="entry name" value="Ribosomal_bL9_C"/>
</dbReference>
<dbReference type="HAMAP" id="MF_00503">
    <property type="entry name" value="Ribosomal_bL9"/>
    <property type="match status" value="1"/>
</dbReference>
<evidence type="ECO:0000259" key="8">
    <source>
        <dbReference type="PROSITE" id="PS00651"/>
    </source>
</evidence>
<dbReference type="PANTHER" id="PTHR21368">
    <property type="entry name" value="50S RIBOSOMAL PROTEIN L9"/>
    <property type="match status" value="1"/>
</dbReference>
<dbReference type="InterPro" id="IPR020070">
    <property type="entry name" value="Ribosomal_bL9_N"/>
</dbReference>
<evidence type="ECO:0000256" key="2">
    <source>
        <dbReference type="ARBA" id="ARBA00022730"/>
    </source>
</evidence>
<evidence type="ECO:0000313" key="10">
    <source>
        <dbReference type="Proteomes" id="UP001623592"/>
    </source>
</evidence>
<dbReference type="PROSITE" id="PS00651">
    <property type="entry name" value="RIBOSOMAL_L9"/>
    <property type="match status" value="1"/>
</dbReference>
<dbReference type="Gene3D" id="3.40.5.10">
    <property type="entry name" value="Ribosomal protein L9, N-terminal domain"/>
    <property type="match status" value="1"/>
</dbReference>
<keyword evidence="5 7" id="KW-0687">Ribonucleoprotein</keyword>
<dbReference type="InterPro" id="IPR000244">
    <property type="entry name" value="Ribosomal_bL9"/>
</dbReference>
<evidence type="ECO:0000256" key="3">
    <source>
        <dbReference type="ARBA" id="ARBA00022884"/>
    </source>
</evidence>
<dbReference type="Gene3D" id="3.10.430.100">
    <property type="entry name" value="Ribosomal protein L9, C-terminal domain"/>
    <property type="match status" value="1"/>
</dbReference>
<dbReference type="InterPro" id="IPR009027">
    <property type="entry name" value="Ribosomal_bL9/RNase_H1_N"/>
</dbReference>
<dbReference type="SUPFAM" id="SSF55658">
    <property type="entry name" value="L9 N-domain-like"/>
    <property type="match status" value="1"/>
</dbReference>
<feature type="domain" description="Ribosomal protein L9" evidence="8">
    <location>
        <begin position="13"/>
        <end position="40"/>
    </location>
</feature>
<evidence type="ECO:0000256" key="4">
    <source>
        <dbReference type="ARBA" id="ARBA00022980"/>
    </source>
</evidence>
<dbReference type="Proteomes" id="UP001623592">
    <property type="component" value="Unassembled WGS sequence"/>
</dbReference>
<evidence type="ECO:0000256" key="1">
    <source>
        <dbReference type="ARBA" id="ARBA00010605"/>
    </source>
</evidence>
<dbReference type="InterPro" id="IPR036791">
    <property type="entry name" value="Ribosomal_bL9_C_sf"/>
</dbReference>
<gene>
    <name evidence="7 9" type="primary">rplI</name>
    <name evidence="9" type="ORF">ACJDT4_06765</name>
</gene>
<organism evidence="9 10">
    <name type="scientific">Clostridium neuense</name>
    <dbReference type="NCBI Taxonomy" id="1728934"/>
    <lineage>
        <taxon>Bacteria</taxon>
        <taxon>Bacillati</taxon>
        <taxon>Bacillota</taxon>
        <taxon>Clostridia</taxon>
        <taxon>Eubacteriales</taxon>
        <taxon>Clostridiaceae</taxon>
        <taxon>Clostridium</taxon>
    </lineage>
</organism>
<comment type="function">
    <text evidence="7">Binds to the 23S rRNA.</text>
</comment>